<organism evidence="9 10">
    <name type="scientific">Halanaerobium polyolivorans</name>
    <dbReference type="NCBI Taxonomy" id="2886943"/>
    <lineage>
        <taxon>Bacteria</taxon>
        <taxon>Bacillati</taxon>
        <taxon>Bacillota</taxon>
        <taxon>Clostridia</taxon>
        <taxon>Halanaerobiales</taxon>
        <taxon>Halanaerobiaceae</taxon>
        <taxon>Halanaerobium</taxon>
    </lineage>
</organism>
<evidence type="ECO:0000256" key="7">
    <source>
        <dbReference type="PROSITE-ProRule" id="PRU00423"/>
    </source>
</evidence>
<evidence type="ECO:0000256" key="6">
    <source>
        <dbReference type="ARBA" id="ARBA00022777"/>
    </source>
</evidence>
<evidence type="ECO:0000313" key="10">
    <source>
        <dbReference type="Proteomes" id="UP001199296"/>
    </source>
</evidence>
<dbReference type="Gene3D" id="3.40.50.2300">
    <property type="match status" value="1"/>
</dbReference>
<dbReference type="Proteomes" id="UP001199296">
    <property type="component" value="Unassembled WGS sequence"/>
</dbReference>
<dbReference type="PANTHER" id="PTHR34581">
    <property type="entry name" value="PTS SYSTEM N,N'-DIACETYLCHITOBIOSE-SPECIFIC EIIB COMPONENT"/>
    <property type="match status" value="1"/>
</dbReference>
<keyword evidence="6" id="KW-0418">Kinase</keyword>
<feature type="domain" description="PTS EIIB type-3" evidence="8">
    <location>
        <begin position="1"/>
        <end position="100"/>
    </location>
</feature>
<dbReference type="PROSITE" id="PS51100">
    <property type="entry name" value="PTS_EIIB_TYPE_3"/>
    <property type="match status" value="1"/>
</dbReference>
<evidence type="ECO:0000259" key="8">
    <source>
        <dbReference type="PROSITE" id="PS51100"/>
    </source>
</evidence>
<dbReference type="CDD" id="cd05564">
    <property type="entry name" value="PTS_IIB_chitobiose_lichenan"/>
    <property type="match status" value="1"/>
</dbReference>
<dbReference type="SUPFAM" id="SSF52794">
    <property type="entry name" value="PTS system IIB component-like"/>
    <property type="match status" value="1"/>
</dbReference>
<dbReference type="AlphaFoldDB" id="A0AAW4X1R3"/>
<evidence type="ECO:0000256" key="3">
    <source>
        <dbReference type="ARBA" id="ARBA00022597"/>
    </source>
</evidence>
<keyword evidence="5" id="KW-0598">Phosphotransferase system</keyword>
<protein>
    <submittedName>
        <fullName evidence="9">PTS sugar transporter subunit IIB</fullName>
    </submittedName>
</protein>
<evidence type="ECO:0000313" key="9">
    <source>
        <dbReference type="EMBL" id="MCC3145755.1"/>
    </source>
</evidence>
<dbReference type="Pfam" id="PF02302">
    <property type="entry name" value="PTS_IIB"/>
    <property type="match status" value="1"/>
</dbReference>
<dbReference type="InterPro" id="IPR013012">
    <property type="entry name" value="PTS_EIIB_3"/>
</dbReference>
<feature type="modified residue" description="Phosphocysteine; by EIIA" evidence="7">
    <location>
        <position position="7"/>
    </location>
</feature>
<evidence type="ECO:0000256" key="5">
    <source>
        <dbReference type="ARBA" id="ARBA00022683"/>
    </source>
</evidence>
<dbReference type="RefSeq" id="WP_229346455.1">
    <property type="nucleotide sequence ID" value="NZ_JAJFAT010000016.1"/>
</dbReference>
<dbReference type="EMBL" id="JAJFAT010000016">
    <property type="protein sequence ID" value="MCC3145755.1"/>
    <property type="molecule type" value="Genomic_DNA"/>
</dbReference>
<dbReference type="InterPro" id="IPR036095">
    <property type="entry name" value="PTS_EIIB-like_sf"/>
</dbReference>
<dbReference type="InterPro" id="IPR051819">
    <property type="entry name" value="PTS_sugar-specific_EIIB"/>
</dbReference>
<evidence type="ECO:0000256" key="4">
    <source>
        <dbReference type="ARBA" id="ARBA00022679"/>
    </source>
</evidence>
<dbReference type="GO" id="GO:0016301">
    <property type="term" value="F:kinase activity"/>
    <property type="evidence" value="ECO:0007669"/>
    <property type="project" value="UniProtKB-KW"/>
</dbReference>
<dbReference type="PANTHER" id="PTHR34581:SF2">
    <property type="entry name" value="PTS SYSTEM N,N'-DIACETYLCHITOBIOSE-SPECIFIC EIIB COMPONENT"/>
    <property type="match status" value="1"/>
</dbReference>
<keyword evidence="1" id="KW-0813">Transport</keyword>
<dbReference type="GO" id="GO:0009401">
    <property type="term" value="P:phosphoenolpyruvate-dependent sugar phosphotransferase system"/>
    <property type="evidence" value="ECO:0007669"/>
    <property type="project" value="UniProtKB-KW"/>
</dbReference>
<proteinExistence type="predicted"/>
<dbReference type="InterPro" id="IPR003501">
    <property type="entry name" value="PTS_EIIB_2/3"/>
</dbReference>
<sequence>MNILLVCNAGMSTSMLVEKMKEAAEKREMEISIQAEAVGKFKDVVEDYDVVLLGPQIKYKEKTFKKLAEEKGTALDVVDSVAYGMVDGEKALEQAIKLIK</sequence>
<comment type="caution">
    <text evidence="9">The sequence shown here is derived from an EMBL/GenBank/DDBJ whole genome shotgun (WGS) entry which is preliminary data.</text>
</comment>
<evidence type="ECO:0000256" key="2">
    <source>
        <dbReference type="ARBA" id="ARBA00022553"/>
    </source>
</evidence>
<keyword evidence="10" id="KW-1185">Reference proteome</keyword>
<keyword evidence="3 9" id="KW-0762">Sugar transport</keyword>
<accession>A0AAW4X1R3</accession>
<reference evidence="9 10" key="1">
    <citation type="submission" date="2021-10" db="EMBL/GenBank/DDBJ databases">
        <authorList>
            <person name="Grouzdev D.S."/>
            <person name="Pantiukh K.S."/>
            <person name="Krutkina M.S."/>
        </authorList>
    </citation>
    <scope>NUCLEOTIDE SEQUENCE [LARGE SCALE GENOMIC DNA]</scope>
    <source>
        <strain evidence="9 10">Z-7514</strain>
    </source>
</reference>
<dbReference type="GO" id="GO:0008982">
    <property type="term" value="F:protein-N(PI)-phosphohistidine-sugar phosphotransferase activity"/>
    <property type="evidence" value="ECO:0007669"/>
    <property type="project" value="InterPro"/>
</dbReference>
<evidence type="ECO:0000256" key="1">
    <source>
        <dbReference type="ARBA" id="ARBA00022448"/>
    </source>
</evidence>
<name>A0AAW4X1R3_9FIRM</name>
<keyword evidence="2" id="KW-0597">Phosphoprotein</keyword>
<gene>
    <name evidence="9" type="ORF">LJ207_10510</name>
</gene>
<keyword evidence="4" id="KW-0808">Transferase</keyword>